<protein>
    <submittedName>
        <fullName evidence="3">Uncharacterized protein</fullName>
    </submittedName>
</protein>
<keyword evidence="1" id="KW-1133">Transmembrane helix</keyword>
<keyword evidence="2" id="KW-1185">Reference proteome</keyword>
<dbReference type="Proteomes" id="UP000887581">
    <property type="component" value="Unplaced"/>
</dbReference>
<reference evidence="3" key="1">
    <citation type="submission" date="2022-11" db="UniProtKB">
        <authorList>
            <consortium name="WormBaseParasite"/>
        </authorList>
    </citation>
    <scope>IDENTIFICATION</scope>
</reference>
<feature type="transmembrane region" description="Helical" evidence="1">
    <location>
        <begin position="320"/>
        <end position="343"/>
    </location>
</feature>
<keyword evidence="1" id="KW-0472">Membrane</keyword>
<dbReference type="AlphaFoldDB" id="A0A915PWQ5"/>
<name>A0A915PWQ5_9BILA</name>
<evidence type="ECO:0000256" key="1">
    <source>
        <dbReference type="SAM" id="Phobius"/>
    </source>
</evidence>
<accession>A0A915PWQ5</accession>
<dbReference type="WBParaSite" id="sdigi.contig524.g8820.t1">
    <property type="protein sequence ID" value="sdigi.contig524.g8820.t1"/>
    <property type="gene ID" value="sdigi.contig524.g8820"/>
</dbReference>
<proteinExistence type="predicted"/>
<organism evidence="2 3">
    <name type="scientific">Setaria digitata</name>
    <dbReference type="NCBI Taxonomy" id="48799"/>
    <lineage>
        <taxon>Eukaryota</taxon>
        <taxon>Metazoa</taxon>
        <taxon>Ecdysozoa</taxon>
        <taxon>Nematoda</taxon>
        <taxon>Chromadorea</taxon>
        <taxon>Rhabditida</taxon>
        <taxon>Spirurina</taxon>
        <taxon>Spiruromorpha</taxon>
        <taxon>Filarioidea</taxon>
        <taxon>Setariidae</taxon>
        <taxon>Setaria</taxon>
    </lineage>
</organism>
<evidence type="ECO:0000313" key="2">
    <source>
        <dbReference type="Proteomes" id="UP000887581"/>
    </source>
</evidence>
<evidence type="ECO:0000313" key="3">
    <source>
        <dbReference type="WBParaSite" id="sdigi.contig524.g8820.t1"/>
    </source>
</evidence>
<keyword evidence="1" id="KW-0812">Transmembrane</keyword>
<sequence length="350" mass="39765">MTNDGFRRNNKFLCLGYSRALVNEDEFELDQYVNYECLQDGMNITLQLDGLWPEVKMNESMKLVLIGLNESRKCEMEVIGDSQPISMLVPNACLSDDTTQKDIISVADLNGESIEINSSVQIGFDLSLVIWSKRKLFRIVDCWTEQNNHRTNFLKNGIPERDSQAAPLCQLFDEISNYQYDSDNSNQIVSANQMRKMWQIRLRLAWDALPDSRQKALQQLLRTKPVLQWDAVPDLSIDINDFLSPITIYPIMIQCSLSPLSSKRTLVITSFGPIGVFIPQFYFLENTLFSCCPVEATVAYANRLHRSHQKKLFCSKVSTATALLVSVVAFAMAVCCSTIIFNIRHKNCGS</sequence>